<gene>
    <name evidence="2" type="ORF">ETD85_59225</name>
</gene>
<feature type="compositionally biased region" description="Basic residues" evidence="1">
    <location>
        <begin position="130"/>
        <end position="139"/>
    </location>
</feature>
<sequence length="160" mass="17325">MVASFDVTKINDGTFVPSSAPFSGWDHEFSAGADFGAFILVDPVTKARYHPLKMDTEFVENYVPALDGGETGRAYVYYPAPPDDRTSITLEVASGGVYPAVPIKGWPARRPGDGTRPRRAPPAQRSTPQRGRKAAGQRPHRADPGRPRSAGPPMSHACHR</sequence>
<dbReference type="EMBL" id="VCKX01000473">
    <property type="protein sequence ID" value="TMR11560.1"/>
    <property type="molecule type" value="Genomic_DNA"/>
</dbReference>
<name>A0A5S4F6C9_9ACTN</name>
<feature type="region of interest" description="Disordered" evidence="1">
    <location>
        <begin position="99"/>
        <end position="160"/>
    </location>
</feature>
<protein>
    <submittedName>
        <fullName evidence="2">Uncharacterized protein</fullName>
    </submittedName>
</protein>
<dbReference type="RefSeq" id="WP_379507782.1">
    <property type="nucleotide sequence ID" value="NZ_JBHSAZ010000089.1"/>
</dbReference>
<reference evidence="2 3" key="1">
    <citation type="submission" date="2019-05" db="EMBL/GenBank/DDBJ databases">
        <title>Draft genome sequence of Nonomuraea zeae DSM 100528.</title>
        <authorList>
            <person name="Saricaoglu S."/>
            <person name="Isik K."/>
        </authorList>
    </citation>
    <scope>NUCLEOTIDE SEQUENCE [LARGE SCALE GENOMIC DNA]</scope>
    <source>
        <strain evidence="2 3">DSM 100528</strain>
    </source>
</reference>
<accession>A0A5S4F6C9</accession>
<keyword evidence="3" id="KW-1185">Reference proteome</keyword>
<dbReference type="Proteomes" id="UP000306628">
    <property type="component" value="Unassembled WGS sequence"/>
</dbReference>
<evidence type="ECO:0000256" key="1">
    <source>
        <dbReference type="SAM" id="MobiDB-lite"/>
    </source>
</evidence>
<proteinExistence type="predicted"/>
<dbReference type="AlphaFoldDB" id="A0A5S4F6C9"/>
<evidence type="ECO:0000313" key="3">
    <source>
        <dbReference type="Proteomes" id="UP000306628"/>
    </source>
</evidence>
<organism evidence="2 3">
    <name type="scientific">Nonomuraea zeae</name>
    <dbReference type="NCBI Taxonomy" id="1642303"/>
    <lineage>
        <taxon>Bacteria</taxon>
        <taxon>Bacillati</taxon>
        <taxon>Actinomycetota</taxon>
        <taxon>Actinomycetes</taxon>
        <taxon>Streptosporangiales</taxon>
        <taxon>Streptosporangiaceae</taxon>
        <taxon>Nonomuraea</taxon>
    </lineage>
</organism>
<evidence type="ECO:0000313" key="2">
    <source>
        <dbReference type="EMBL" id="TMR11560.1"/>
    </source>
</evidence>
<comment type="caution">
    <text evidence="2">The sequence shown here is derived from an EMBL/GenBank/DDBJ whole genome shotgun (WGS) entry which is preliminary data.</text>
</comment>